<accession>A0A0K9YUX3</accession>
<dbReference type="EMBL" id="LGIQ01000007">
    <property type="protein sequence ID" value="KNB72452.1"/>
    <property type="molecule type" value="Genomic_DNA"/>
</dbReference>
<dbReference type="OrthoDB" id="2476147at2"/>
<protein>
    <recommendedName>
        <fullName evidence="6">DUF3397 domain-containing protein</fullName>
    </recommendedName>
</protein>
<dbReference type="EMBL" id="BJON01000016">
    <property type="protein sequence ID" value="GED70607.1"/>
    <property type="molecule type" value="Genomic_DNA"/>
</dbReference>
<sequence>MTVPANIWAYLWGTLTVVPFLGFPIVYLILYGWKRDKRLAGRWAINITNLLVIRSAVSAYGLIWPEALSFWWWVVGFFLVTIVLLGWIQVKWKGKLSLRKVGFSAWRLSFLMFGIVYIVLFTTGIIKTMGVV</sequence>
<feature type="transmembrane region" description="Helical" evidence="1">
    <location>
        <begin position="108"/>
        <end position="126"/>
    </location>
</feature>
<evidence type="ECO:0000313" key="4">
    <source>
        <dbReference type="Proteomes" id="UP000036834"/>
    </source>
</evidence>
<dbReference type="InterPro" id="IPR024515">
    <property type="entry name" value="DUF3397"/>
</dbReference>
<dbReference type="Pfam" id="PF11877">
    <property type="entry name" value="DUF3397"/>
    <property type="match status" value="1"/>
</dbReference>
<keyword evidence="1" id="KW-1133">Transmembrane helix</keyword>
<reference evidence="2 5" key="3">
    <citation type="submission" date="2019-06" db="EMBL/GenBank/DDBJ databases">
        <title>Whole genome shotgun sequence of Brevibacillus reuszeri NBRC 15719.</title>
        <authorList>
            <person name="Hosoyama A."/>
            <person name="Uohara A."/>
            <person name="Ohji S."/>
            <person name="Ichikawa N."/>
        </authorList>
    </citation>
    <scope>NUCLEOTIDE SEQUENCE [LARGE SCALE GENOMIC DNA]</scope>
    <source>
        <strain evidence="2 5">NBRC 15719</strain>
    </source>
</reference>
<dbReference type="PATRIC" id="fig|54915.3.peg.1220"/>
<proteinExistence type="predicted"/>
<evidence type="ECO:0000313" key="3">
    <source>
        <dbReference type="EMBL" id="KNB72452.1"/>
    </source>
</evidence>
<keyword evidence="5" id="KW-1185">Reference proteome</keyword>
<dbReference type="STRING" id="54915.ADS79_11310"/>
<comment type="caution">
    <text evidence="3">The sequence shown here is derived from an EMBL/GenBank/DDBJ whole genome shotgun (WGS) entry which is preliminary data.</text>
</comment>
<gene>
    <name evidence="3" type="ORF">ADS79_11310</name>
    <name evidence="2" type="ORF">BRE01_43090</name>
</gene>
<name>A0A0K9YUX3_9BACL</name>
<dbReference type="Proteomes" id="UP000319578">
    <property type="component" value="Unassembled WGS sequence"/>
</dbReference>
<reference evidence="4" key="1">
    <citation type="submission" date="2015-07" db="EMBL/GenBank/DDBJ databases">
        <title>Genome sequencing project for genomic taxonomy and phylogenomics of Bacillus-like bacteria.</title>
        <authorList>
            <person name="Liu B."/>
            <person name="Wang J."/>
            <person name="Zhu Y."/>
            <person name="Liu G."/>
            <person name="Chen Q."/>
            <person name="Chen Z."/>
            <person name="Lan J."/>
            <person name="Che J."/>
            <person name="Ge C."/>
            <person name="Shi H."/>
            <person name="Pan Z."/>
            <person name="Liu X."/>
        </authorList>
    </citation>
    <scope>NUCLEOTIDE SEQUENCE [LARGE SCALE GENOMIC DNA]</scope>
    <source>
        <strain evidence="4">DSM 9887</strain>
    </source>
</reference>
<evidence type="ECO:0008006" key="6">
    <source>
        <dbReference type="Google" id="ProtNLM"/>
    </source>
</evidence>
<evidence type="ECO:0000256" key="1">
    <source>
        <dbReference type="SAM" id="Phobius"/>
    </source>
</evidence>
<dbReference type="AlphaFoldDB" id="A0A0K9YUX3"/>
<feature type="transmembrane region" description="Helical" evidence="1">
    <location>
        <begin position="70"/>
        <end position="88"/>
    </location>
</feature>
<organism evidence="3 4">
    <name type="scientific">Brevibacillus reuszeri</name>
    <dbReference type="NCBI Taxonomy" id="54915"/>
    <lineage>
        <taxon>Bacteria</taxon>
        <taxon>Bacillati</taxon>
        <taxon>Bacillota</taxon>
        <taxon>Bacilli</taxon>
        <taxon>Bacillales</taxon>
        <taxon>Paenibacillaceae</taxon>
        <taxon>Brevibacillus</taxon>
    </lineage>
</organism>
<reference evidence="3" key="2">
    <citation type="submission" date="2015-07" db="EMBL/GenBank/DDBJ databases">
        <title>MeaNS - Measles Nucleotide Surveillance Program.</title>
        <authorList>
            <person name="Tran T."/>
            <person name="Druce J."/>
        </authorList>
    </citation>
    <scope>NUCLEOTIDE SEQUENCE</scope>
    <source>
        <strain evidence="3">DSM 9887</strain>
    </source>
</reference>
<evidence type="ECO:0000313" key="5">
    <source>
        <dbReference type="Proteomes" id="UP000319578"/>
    </source>
</evidence>
<feature type="transmembrane region" description="Helical" evidence="1">
    <location>
        <begin position="43"/>
        <end position="64"/>
    </location>
</feature>
<keyword evidence="1" id="KW-0472">Membrane</keyword>
<evidence type="ECO:0000313" key="2">
    <source>
        <dbReference type="EMBL" id="GED70607.1"/>
    </source>
</evidence>
<dbReference type="RefSeq" id="WP_049738505.1">
    <property type="nucleotide sequence ID" value="NZ_BJON01000016.1"/>
</dbReference>
<dbReference type="Proteomes" id="UP000036834">
    <property type="component" value="Unassembled WGS sequence"/>
</dbReference>
<feature type="transmembrane region" description="Helical" evidence="1">
    <location>
        <begin position="6"/>
        <end position="31"/>
    </location>
</feature>
<keyword evidence="1" id="KW-0812">Transmembrane</keyword>